<evidence type="ECO:0000313" key="4">
    <source>
        <dbReference type="Proteomes" id="UP000273807"/>
    </source>
</evidence>
<evidence type="ECO:0000313" key="3">
    <source>
        <dbReference type="EMBL" id="RNL50022.1"/>
    </source>
</evidence>
<feature type="region of interest" description="Disordered" evidence="1">
    <location>
        <begin position="129"/>
        <end position="231"/>
    </location>
</feature>
<evidence type="ECO:0000256" key="1">
    <source>
        <dbReference type="SAM" id="MobiDB-lite"/>
    </source>
</evidence>
<keyword evidence="2" id="KW-0472">Membrane</keyword>
<feature type="transmembrane region" description="Helical" evidence="2">
    <location>
        <begin position="60"/>
        <end position="84"/>
    </location>
</feature>
<dbReference type="OrthoDB" id="4966412at2"/>
<keyword evidence="2" id="KW-0812">Transmembrane</keyword>
<proteinExistence type="predicted"/>
<evidence type="ECO:0000256" key="2">
    <source>
        <dbReference type="SAM" id="Phobius"/>
    </source>
</evidence>
<accession>A0A3N0BNB6</accession>
<dbReference type="RefSeq" id="WP_123256792.1">
    <property type="nucleotide sequence ID" value="NZ_RBED01000137.1"/>
</dbReference>
<feature type="transmembrane region" description="Helical" evidence="2">
    <location>
        <begin position="35"/>
        <end position="53"/>
    </location>
</feature>
<gene>
    <name evidence="3" type="ORF">D7003_18100</name>
</gene>
<comment type="caution">
    <text evidence="3">The sequence shown here is derived from an EMBL/GenBank/DDBJ whole genome shotgun (WGS) entry which is preliminary data.</text>
</comment>
<feature type="compositionally biased region" description="Low complexity" evidence="1">
    <location>
        <begin position="133"/>
        <end position="231"/>
    </location>
</feature>
<feature type="transmembrane region" description="Helical" evidence="2">
    <location>
        <begin position="104"/>
        <end position="126"/>
    </location>
</feature>
<dbReference type="EMBL" id="RBED01000137">
    <property type="protein sequence ID" value="RNL50022.1"/>
    <property type="molecule type" value="Genomic_DNA"/>
</dbReference>
<name>A0A3N0BNB6_9MICC</name>
<keyword evidence="2" id="KW-1133">Transmembrane helix</keyword>
<sequence length="231" mass="23359">MRHMGNSGKTAIGAILAALALLVLTGVTLNGTVLLWFIAASAVAYVTCVAVIVHRGRNRTLAASGVGSILFIAFGIAFLRQWGLAFTSDPEALSTPVDSAHPDLYFYLAAVSGALTLLLLFAGAVVPGRTRGSRSPGTAARRRPATAARGDARGPARGSSPRAAGRPAAPRSSSRTSAGLGAANAPSARSAGSRSNSATPAKRPATAKGTSAAKPAAKPATRQPARTAPRR</sequence>
<reference evidence="3 4" key="1">
    <citation type="submission" date="2018-10" db="EMBL/GenBank/DDBJ databases">
        <title>Genome sequencing of Arthrobacter oryzae TNB02.</title>
        <authorList>
            <person name="Cho Y.-J."/>
            <person name="Cho A."/>
            <person name="Kim O.-S."/>
        </authorList>
    </citation>
    <scope>NUCLEOTIDE SEQUENCE [LARGE SCALE GENOMIC DNA]</scope>
    <source>
        <strain evidence="3 4">TNB02</strain>
    </source>
</reference>
<protein>
    <submittedName>
        <fullName evidence="3">Uncharacterized protein</fullName>
    </submittedName>
</protein>
<dbReference type="AlphaFoldDB" id="A0A3N0BNB6"/>
<organism evidence="3 4">
    <name type="scientific">Arthrobacter oryzae</name>
    <dbReference type="NCBI Taxonomy" id="409290"/>
    <lineage>
        <taxon>Bacteria</taxon>
        <taxon>Bacillati</taxon>
        <taxon>Actinomycetota</taxon>
        <taxon>Actinomycetes</taxon>
        <taxon>Micrococcales</taxon>
        <taxon>Micrococcaceae</taxon>
        <taxon>Arthrobacter</taxon>
    </lineage>
</organism>
<dbReference type="Proteomes" id="UP000273807">
    <property type="component" value="Unassembled WGS sequence"/>
</dbReference>
<keyword evidence="4" id="KW-1185">Reference proteome</keyword>